<evidence type="ECO:0000313" key="1">
    <source>
        <dbReference type="EMBL" id="KAL3230956.1"/>
    </source>
</evidence>
<evidence type="ECO:0000313" key="2">
    <source>
        <dbReference type="Proteomes" id="UP001623330"/>
    </source>
</evidence>
<accession>A0ABR4NRK2</accession>
<dbReference type="EMBL" id="JBEVYD010000008">
    <property type="protein sequence ID" value="KAL3230956.1"/>
    <property type="molecule type" value="Genomic_DNA"/>
</dbReference>
<comment type="caution">
    <text evidence="1">The sequence shown here is derived from an EMBL/GenBank/DDBJ whole genome shotgun (WGS) entry which is preliminary data.</text>
</comment>
<organism evidence="1 2">
    <name type="scientific">Nakaseomyces bracarensis</name>
    <dbReference type="NCBI Taxonomy" id="273131"/>
    <lineage>
        <taxon>Eukaryota</taxon>
        <taxon>Fungi</taxon>
        <taxon>Dikarya</taxon>
        <taxon>Ascomycota</taxon>
        <taxon>Saccharomycotina</taxon>
        <taxon>Saccharomycetes</taxon>
        <taxon>Saccharomycetales</taxon>
        <taxon>Saccharomycetaceae</taxon>
        <taxon>Nakaseomyces</taxon>
    </lineage>
</organism>
<keyword evidence="2" id="KW-1185">Reference proteome</keyword>
<protein>
    <submittedName>
        <fullName evidence="1">Ceramide synthase subunit LIP1</fullName>
    </submittedName>
</protein>
<sequence>MAPYQAKPQFLNLFTVLVISLSLIAAVEYFKYGTRINYEWFHCTPVQDHVGPVGSSVNKIWARGGPSCDKRGEYKTILKRITRDYEPNDEAVSFCIKENMDIKPIHYPIHEDKGEPGYVAYVGYDSDKEIIEKVCGDATIFHF</sequence>
<proteinExistence type="predicted"/>
<reference evidence="1 2" key="1">
    <citation type="submission" date="2024-05" db="EMBL/GenBank/DDBJ databases">
        <title>Long read based assembly of the Candida bracarensis genome reveals expanded adhesin content.</title>
        <authorList>
            <person name="Marcet-Houben M."/>
            <person name="Ksiezopolska E."/>
            <person name="Gabaldon T."/>
        </authorList>
    </citation>
    <scope>NUCLEOTIDE SEQUENCE [LARGE SCALE GENOMIC DNA]</scope>
    <source>
        <strain evidence="1 2">CBM6</strain>
    </source>
</reference>
<name>A0ABR4NRK2_9SACH</name>
<dbReference type="Proteomes" id="UP001623330">
    <property type="component" value="Unassembled WGS sequence"/>
</dbReference>
<gene>
    <name evidence="1" type="ORF">RNJ44_00595</name>
</gene>